<keyword evidence="6 12" id="KW-0479">Metal-binding</keyword>
<feature type="domain" description="CMP/dCMP-type deaminase" evidence="13">
    <location>
        <begin position="23"/>
        <end position="148"/>
    </location>
</feature>
<keyword evidence="15" id="KW-1185">Reference proteome</keyword>
<dbReference type="GO" id="GO:0004126">
    <property type="term" value="F:cytidine deaminase activity"/>
    <property type="evidence" value="ECO:0007669"/>
    <property type="project" value="UniProtKB-EC"/>
</dbReference>
<dbReference type="EMBL" id="JAMQBK010000060">
    <property type="protein sequence ID" value="MCM2373392.1"/>
    <property type="molecule type" value="Genomic_DNA"/>
</dbReference>
<dbReference type="InterPro" id="IPR016192">
    <property type="entry name" value="APOBEC/CMP_deaminase_Zn-bd"/>
</dbReference>
<evidence type="ECO:0000256" key="12">
    <source>
        <dbReference type="RuleBase" id="RU364006"/>
    </source>
</evidence>
<evidence type="ECO:0000256" key="6">
    <source>
        <dbReference type="ARBA" id="ARBA00022723"/>
    </source>
</evidence>
<comment type="caution">
    <text evidence="14">The sequence shown here is derived from an EMBL/GenBank/DDBJ whole genome shotgun (WGS) entry which is preliminary data.</text>
</comment>
<protein>
    <recommendedName>
        <fullName evidence="5 12">Cytidine deaminase</fullName>
        <ecNumber evidence="4 12">3.5.4.5</ecNumber>
    </recommendedName>
    <alternativeName>
        <fullName evidence="9 12">Cytidine aminohydrolase</fullName>
    </alternativeName>
</protein>
<name>A0ABT0U8V2_9BACT</name>
<evidence type="ECO:0000256" key="8">
    <source>
        <dbReference type="ARBA" id="ARBA00022833"/>
    </source>
</evidence>
<dbReference type="EC" id="3.5.4.5" evidence="4 12"/>
<dbReference type="CDD" id="cd01283">
    <property type="entry name" value="cytidine_deaminase"/>
    <property type="match status" value="1"/>
</dbReference>
<comment type="function">
    <text evidence="2 12">This enzyme scavenges exogenous and endogenous cytidine and 2'-deoxycytidine for UMP synthesis.</text>
</comment>
<dbReference type="InterPro" id="IPR050202">
    <property type="entry name" value="Cyt/Deoxycyt_deaminase"/>
</dbReference>
<dbReference type="Proteomes" id="UP001202961">
    <property type="component" value="Unassembled WGS sequence"/>
</dbReference>
<proteinExistence type="inferred from homology"/>
<evidence type="ECO:0000256" key="5">
    <source>
        <dbReference type="ARBA" id="ARBA00018266"/>
    </source>
</evidence>
<evidence type="ECO:0000256" key="1">
    <source>
        <dbReference type="ARBA" id="ARBA00001947"/>
    </source>
</evidence>
<dbReference type="InterPro" id="IPR006262">
    <property type="entry name" value="Cyt_deam_tetra"/>
</dbReference>
<evidence type="ECO:0000256" key="11">
    <source>
        <dbReference type="ARBA" id="ARBA00049558"/>
    </source>
</evidence>
<dbReference type="NCBIfam" id="NF004064">
    <property type="entry name" value="PRK05578.1"/>
    <property type="match status" value="1"/>
</dbReference>
<evidence type="ECO:0000256" key="10">
    <source>
        <dbReference type="ARBA" id="ARBA00049252"/>
    </source>
</evidence>
<dbReference type="InterPro" id="IPR002125">
    <property type="entry name" value="CMP_dCMP_dom"/>
</dbReference>
<evidence type="ECO:0000256" key="9">
    <source>
        <dbReference type="ARBA" id="ARBA00032005"/>
    </source>
</evidence>
<dbReference type="SUPFAM" id="SSF53927">
    <property type="entry name" value="Cytidine deaminase-like"/>
    <property type="match status" value="1"/>
</dbReference>
<keyword evidence="7 12" id="KW-0378">Hydrolase</keyword>
<evidence type="ECO:0000256" key="7">
    <source>
        <dbReference type="ARBA" id="ARBA00022801"/>
    </source>
</evidence>
<dbReference type="PANTHER" id="PTHR11644">
    <property type="entry name" value="CYTIDINE DEAMINASE"/>
    <property type="match status" value="1"/>
</dbReference>
<organism evidence="14 15">
    <name type="scientific">Aporhodopirellula aestuarii</name>
    <dbReference type="NCBI Taxonomy" id="2950107"/>
    <lineage>
        <taxon>Bacteria</taxon>
        <taxon>Pseudomonadati</taxon>
        <taxon>Planctomycetota</taxon>
        <taxon>Planctomycetia</taxon>
        <taxon>Pirellulales</taxon>
        <taxon>Pirellulaceae</taxon>
        <taxon>Aporhodopirellula</taxon>
    </lineage>
</organism>
<evidence type="ECO:0000256" key="4">
    <source>
        <dbReference type="ARBA" id="ARBA00012783"/>
    </source>
</evidence>
<comment type="cofactor">
    <cofactor evidence="1 12">
        <name>Zn(2+)</name>
        <dbReference type="ChEBI" id="CHEBI:29105"/>
    </cofactor>
</comment>
<comment type="similarity">
    <text evidence="3 12">Belongs to the cytidine and deoxycytidylate deaminase family.</text>
</comment>
<evidence type="ECO:0000256" key="2">
    <source>
        <dbReference type="ARBA" id="ARBA00003949"/>
    </source>
</evidence>
<evidence type="ECO:0000256" key="3">
    <source>
        <dbReference type="ARBA" id="ARBA00006576"/>
    </source>
</evidence>
<accession>A0ABT0U8V2</accession>
<dbReference type="PROSITE" id="PS51747">
    <property type="entry name" value="CYT_DCMP_DEAMINASES_2"/>
    <property type="match status" value="1"/>
</dbReference>
<comment type="catalytic activity">
    <reaction evidence="11 12">
        <text>cytidine + H2O + H(+) = uridine + NH4(+)</text>
        <dbReference type="Rhea" id="RHEA:16069"/>
        <dbReference type="ChEBI" id="CHEBI:15377"/>
        <dbReference type="ChEBI" id="CHEBI:15378"/>
        <dbReference type="ChEBI" id="CHEBI:16704"/>
        <dbReference type="ChEBI" id="CHEBI:17562"/>
        <dbReference type="ChEBI" id="CHEBI:28938"/>
        <dbReference type="EC" id="3.5.4.5"/>
    </reaction>
</comment>
<dbReference type="Pfam" id="PF00383">
    <property type="entry name" value="dCMP_cyt_deam_1"/>
    <property type="match status" value="1"/>
</dbReference>
<dbReference type="InterPro" id="IPR016193">
    <property type="entry name" value="Cytidine_deaminase-like"/>
</dbReference>
<evidence type="ECO:0000313" key="14">
    <source>
        <dbReference type="EMBL" id="MCM2373392.1"/>
    </source>
</evidence>
<reference evidence="14 15" key="1">
    <citation type="journal article" date="2022" name="Syst. Appl. Microbiol.">
        <title>Rhodopirellula aestuarii sp. nov., a novel member of the genus Rhodopirellula isolated from brackish sediments collected in the Tagus River estuary, Portugal.</title>
        <authorList>
            <person name="Vitorino I.R."/>
            <person name="Klimek D."/>
            <person name="Calusinska M."/>
            <person name="Lobo-da-Cunha A."/>
            <person name="Vasconcelos V."/>
            <person name="Lage O.M."/>
        </authorList>
    </citation>
    <scope>NUCLEOTIDE SEQUENCE [LARGE SCALE GENOMIC DNA]</scope>
    <source>
        <strain evidence="14 15">ICT_H3.1</strain>
    </source>
</reference>
<dbReference type="Gene3D" id="3.40.140.10">
    <property type="entry name" value="Cytidine Deaminase, domain 2"/>
    <property type="match status" value="1"/>
</dbReference>
<evidence type="ECO:0000259" key="13">
    <source>
        <dbReference type="PROSITE" id="PS51747"/>
    </source>
</evidence>
<dbReference type="PROSITE" id="PS00903">
    <property type="entry name" value="CYT_DCMP_DEAMINASES_1"/>
    <property type="match status" value="1"/>
</dbReference>
<dbReference type="PANTHER" id="PTHR11644:SF2">
    <property type="entry name" value="CYTIDINE DEAMINASE"/>
    <property type="match status" value="1"/>
</dbReference>
<gene>
    <name evidence="14" type="ORF">NB063_22495</name>
</gene>
<sequence>MSLISARTSKVMASSDLEAPSEEEVGRLGQVAISARDHAYAPHSHFYVGAAVLLHDGRIIGGCNVENASFSLTQCAERVAVTTSVANGYRSFRAIAIASVGGAMPCGACRQVLAEFGMDLFVYTIDVIDGERQMRRLSELLPDAFLTSDIPSS</sequence>
<keyword evidence="8 12" id="KW-0862">Zinc</keyword>
<evidence type="ECO:0000313" key="15">
    <source>
        <dbReference type="Proteomes" id="UP001202961"/>
    </source>
</evidence>
<comment type="catalytic activity">
    <reaction evidence="10 12">
        <text>2'-deoxycytidine + H2O + H(+) = 2'-deoxyuridine + NH4(+)</text>
        <dbReference type="Rhea" id="RHEA:13433"/>
        <dbReference type="ChEBI" id="CHEBI:15377"/>
        <dbReference type="ChEBI" id="CHEBI:15378"/>
        <dbReference type="ChEBI" id="CHEBI:15698"/>
        <dbReference type="ChEBI" id="CHEBI:16450"/>
        <dbReference type="ChEBI" id="CHEBI:28938"/>
        <dbReference type="EC" id="3.5.4.5"/>
    </reaction>
</comment>
<dbReference type="NCBIfam" id="TIGR01354">
    <property type="entry name" value="cyt_deam_tetra"/>
    <property type="match status" value="1"/>
</dbReference>